<comment type="subcellular location">
    <subcellularLocation>
        <location evidence="1">Cell surface</location>
    </subcellularLocation>
</comment>
<organism evidence="3 4">
    <name type="scientific">Tumebacillus permanentifrigoris</name>
    <dbReference type="NCBI Taxonomy" id="378543"/>
    <lineage>
        <taxon>Bacteria</taxon>
        <taxon>Bacillati</taxon>
        <taxon>Bacillota</taxon>
        <taxon>Bacilli</taxon>
        <taxon>Bacillales</taxon>
        <taxon>Alicyclobacillaceae</taxon>
        <taxon>Tumebacillus</taxon>
    </lineage>
</organism>
<gene>
    <name evidence="3" type="ORF">C7459_12048</name>
</gene>
<dbReference type="Proteomes" id="UP000245634">
    <property type="component" value="Unassembled WGS sequence"/>
</dbReference>
<dbReference type="RefSeq" id="WP_109690903.1">
    <property type="nucleotide sequence ID" value="NZ_QGGL01000020.1"/>
</dbReference>
<dbReference type="EMBL" id="QGGL01000020">
    <property type="protein sequence ID" value="PWK06285.1"/>
    <property type="molecule type" value="Genomic_DNA"/>
</dbReference>
<dbReference type="InterPro" id="IPR045584">
    <property type="entry name" value="Pilin-like"/>
</dbReference>
<name>A0A316D4D7_9BACL</name>
<dbReference type="NCBIfam" id="TIGR02532">
    <property type="entry name" value="IV_pilin_GFxxxE"/>
    <property type="match status" value="1"/>
</dbReference>
<evidence type="ECO:0000313" key="4">
    <source>
        <dbReference type="Proteomes" id="UP000245634"/>
    </source>
</evidence>
<dbReference type="Pfam" id="PF07963">
    <property type="entry name" value="N_methyl"/>
    <property type="match status" value="1"/>
</dbReference>
<dbReference type="GO" id="GO:0009986">
    <property type="term" value="C:cell surface"/>
    <property type="evidence" value="ECO:0007669"/>
    <property type="project" value="UniProtKB-SubCell"/>
</dbReference>
<comment type="caution">
    <text evidence="3">The sequence shown here is derived from an EMBL/GenBank/DDBJ whole genome shotgun (WGS) entry which is preliminary data.</text>
</comment>
<keyword evidence="2" id="KW-0178">Competence</keyword>
<proteinExistence type="predicted"/>
<dbReference type="OrthoDB" id="2381787at2"/>
<accession>A0A316D4D7</accession>
<protein>
    <submittedName>
        <fullName evidence="3">Prepilin-type N-terminal cleavage/methylation domain-containing protein</fullName>
    </submittedName>
</protein>
<sequence>MISTKIPSNISTEKPHPLHAEHGYTLLELLVTLFLLSSLFAMTFPSLKRLFQHYELDVSARQLATQMRNDQMSAWSRADVQEIWLNRFKPQYQLWRNGQFTGQVKLPDTIQYLNGYLEPSAAVFRFDATGVLTGGGQVRLLNKLREAADLNVYLTTGTVVYEGVHP</sequence>
<dbReference type="GO" id="GO:0030420">
    <property type="term" value="P:establishment of competence for transformation"/>
    <property type="evidence" value="ECO:0007669"/>
    <property type="project" value="UniProtKB-KW"/>
</dbReference>
<evidence type="ECO:0000313" key="3">
    <source>
        <dbReference type="EMBL" id="PWK06285.1"/>
    </source>
</evidence>
<evidence type="ECO:0000256" key="1">
    <source>
        <dbReference type="ARBA" id="ARBA00004241"/>
    </source>
</evidence>
<reference evidence="3 4" key="1">
    <citation type="submission" date="2018-05" db="EMBL/GenBank/DDBJ databases">
        <title>Genomic Encyclopedia of Type Strains, Phase IV (KMG-IV): sequencing the most valuable type-strain genomes for metagenomic binning, comparative biology and taxonomic classification.</title>
        <authorList>
            <person name="Goeker M."/>
        </authorList>
    </citation>
    <scope>NUCLEOTIDE SEQUENCE [LARGE SCALE GENOMIC DNA]</scope>
    <source>
        <strain evidence="3 4">DSM 18773</strain>
    </source>
</reference>
<dbReference type="AlphaFoldDB" id="A0A316D4D7"/>
<dbReference type="PROSITE" id="PS00409">
    <property type="entry name" value="PROKAR_NTER_METHYL"/>
    <property type="match status" value="1"/>
</dbReference>
<evidence type="ECO:0000256" key="2">
    <source>
        <dbReference type="ARBA" id="ARBA00023287"/>
    </source>
</evidence>
<dbReference type="InterPro" id="IPR012902">
    <property type="entry name" value="N_methyl_site"/>
</dbReference>
<dbReference type="SUPFAM" id="SSF54523">
    <property type="entry name" value="Pili subunits"/>
    <property type="match status" value="1"/>
</dbReference>
<keyword evidence="4" id="KW-1185">Reference proteome</keyword>